<dbReference type="Pfam" id="PF03254">
    <property type="entry name" value="XG_FTase"/>
    <property type="match status" value="1"/>
</dbReference>
<evidence type="ECO:0000313" key="8">
    <source>
        <dbReference type="Proteomes" id="UP000652761"/>
    </source>
</evidence>
<dbReference type="GO" id="GO:0032580">
    <property type="term" value="C:Golgi cisterna membrane"/>
    <property type="evidence" value="ECO:0007669"/>
    <property type="project" value="UniProtKB-SubCell"/>
</dbReference>
<keyword evidence="4" id="KW-0325">Glycoprotein</keyword>
<evidence type="ECO:0000256" key="1">
    <source>
        <dbReference type="ARBA" id="ARBA00010481"/>
    </source>
</evidence>
<dbReference type="Proteomes" id="UP000652761">
    <property type="component" value="Unassembled WGS sequence"/>
</dbReference>
<dbReference type="GO" id="GO:0042546">
    <property type="term" value="P:cell wall biogenesis"/>
    <property type="evidence" value="ECO:0007669"/>
    <property type="project" value="InterPro"/>
</dbReference>
<keyword evidence="8" id="KW-1185">Reference proteome</keyword>
<organism evidence="7 8">
    <name type="scientific">Colocasia esculenta</name>
    <name type="common">Wild taro</name>
    <name type="synonym">Arum esculentum</name>
    <dbReference type="NCBI Taxonomy" id="4460"/>
    <lineage>
        <taxon>Eukaryota</taxon>
        <taxon>Viridiplantae</taxon>
        <taxon>Streptophyta</taxon>
        <taxon>Embryophyta</taxon>
        <taxon>Tracheophyta</taxon>
        <taxon>Spermatophyta</taxon>
        <taxon>Magnoliopsida</taxon>
        <taxon>Liliopsida</taxon>
        <taxon>Araceae</taxon>
        <taxon>Aroideae</taxon>
        <taxon>Colocasieae</taxon>
        <taxon>Colocasia</taxon>
    </lineage>
</organism>
<dbReference type="GO" id="GO:0008107">
    <property type="term" value="F:galactoside 2-alpha-L-fucosyltransferase activity"/>
    <property type="evidence" value="ECO:0007669"/>
    <property type="project" value="InterPro"/>
</dbReference>
<comment type="caution">
    <text evidence="7">The sequence shown here is derived from an EMBL/GenBank/DDBJ whole genome shotgun (WGS) entry which is preliminary data.</text>
</comment>
<evidence type="ECO:0000256" key="5">
    <source>
        <dbReference type="ARBA" id="ARBA00023316"/>
    </source>
</evidence>
<comment type="function">
    <text evidence="6">May be involved in cell wall biosynthesis.</text>
</comment>
<dbReference type="PANTHER" id="PTHR31889">
    <property type="entry name" value="FUCOSYLTRANSFERASE 2-RELATED"/>
    <property type="match status" value="1"/>
</dbReference>
<evidence type="ECO:0000256" key="3">
    <source>
        <dbReference type="ARBA" id="ARBA00022679"/>
    </source>
</evidence>
<accession>A0A843W4N7</accession>
<proteinExistence type="inferred from homology"/>
<feature type="non-terminal residue" evidence="7">
    <location>
        <position position="1"/>
    </location>
</feature>
<evidence type="ECO:0000256" key="6">
    <source>
        <dbReference type="RuleBase" id="RU367004"/>
    </source>
</evidence>
<dbReference type="GO" id="GO:0009969">
    <property type="term" value="P:xyloglucan biosynthetic process"/>
    <property type="evidence" value="ECO:0007669"/>
    <property type="project" value="TreeGrafter"/>
</dbReference>
<dbReference type="AlphaFoldDB" id="A0A843W4N7"/>
<comment type="subcellular location">
    <subcellularLocation>
        <location evidence="6">Golgi apparatus</location>
        <location evidence="6">Golgi stack membrane</location>
        <topology evidence="6">Single-pass type II membrane protein</topology>
    </subcellularLocation>
</comment>
<dbReference type="GO" id="GO:0071555">
    <property type="term" value="P:cell wall organization"/>
    <property type="evidence" value="ECO:0007669"/>
    <property type="project" value="UniProtKB-UniRule"/>
</dbReference>
<comment type="similarity">
    <text evidence="1 6">Belongs to the glycosyltransferase 37 family.</text>
</comment>
<keyword evidence="3 6" id="KW-0808">Transferase</keyword>
<dbReference type="EC" id="2.4.1.-" evidence="6"/>
<keyword evidence="6" id="KW-0333">Golgi apparatus</keyword>
<evidence type="ECO:0000313" key="7">
    <source>
        <dbReference type="EMBL" id="MQM01928.1"/>
    </source>
</evidence>
<keyword evidence="2 6" id="KW-0328">Glycosyltransferase</keyword>
<evidence type="ECO:0000256" key="4">
    <source>
        <dbReference type="ARBA" id="ARBA00023180"/>
    </source>
</evidence>
<reference evidence="7" key="1">
    <citation type="submission" date="2017-07" db="EMBL/GenBank/DDBJ databases">
        <title>Taro Niue Genome Assembly and Annotation.</title>
        <authorList>
            <person name="Atibalentja N."/>
            <person name="Keating K."/>
            <person name="Fields C.J."/>
        </authorList>
    </citation>
    <scope>NUCLEOTIDE SEQUENCE</scope>
    <source>
        <strain evidence="7">Niue_2</strain>
        <tissue evidence="7">Leaf</tissue>
    </source>
</reference>
<gene>
    <name evidence="7" type="ORF">Taro_034686</name>
</gene>
<keyword evidence="5 6" id="KW-0961">Cell wall biogenesis/degradation</keyword>
<dbReference type="OrthoDB" id="10556719at2759"/>
<protein>
    <recommendedName>
        <fullName evidence="6">Fucosyltransferase</fullName>
        <ecNumber evidence="6">2.4.1.-</ecNumber>
    </recommendedName>
</protein>
<dbReference type="InterPro" id="IPR004938">
    <property type="entry name" value="XG_FTase"/>
</dbReference>
<dbReference type="PANTHER" id="PTHR31889:SF2">
    <property type="entry name" value="FUCOSYLTRANSFERASE 3"/>
    <property type="match status" value="1"/>
</dbReference>
<name>A0A843W4N7_COLES</name>
<dbReference type="EMBL" id="NMUH01002759">
    <property type="protein sequence ID" value="MQM01928.1"/>
    <property type="molecule type" value="Genomic_DNA"/>
</dbReference>
<evidence type="ECO:0000256" key="2">
    <source>
        <dbReference type="ARBA" id="ARBA00022676"/>
    </source>
</evidence>
<sequence length="104" mass="11740">MLKSKKISSGDASGILVMWLTREEQEDAGNDAIGKPPPPFMTTRLRILVRDGVHPDKKTVFNHLGRYLFHPTDKVYGMITKYYMAATGERLDIQIMVFIVNVAS</sequence>